<evidence type="ECO:0000313" key="10">
    <source>
        <dbReference type="EMBL" id="QKG80062.1"/>
    </source>
</evidence>
<dbReference type="KEGG" id="ttz:FHG85_07235"/>
<feature type="coiled-coil region" evidence="6">
    <location>
        <begin position="805"/>
        <end position="832"/>
    </location>
</feature>
<evidence type="ECO:0000256" key="3">
    <source>
        <dbReference type="ARBA" id="ARBA00022553"/>
    </source>
</evidence>
<dbReference type="InterPro" id="IPR013655">
    <property type="entry name" value="PAS_fold_3"/>
</dbReference>
<dbReference type="InterPro" id="IPR003661">
    <property type="entry name" value="HisK_dim/P_dom"/>
</dbReference>
<feature type="domain" description="PAS" evidence="8">
    <location>
        <begin position="41"/>
        <end position="82"/>
    </location>
</feature>
<feature type="domain" description="PAC" evidence="9">
    <location>
        <begin position="370"/>
        <end position="421"/>
    </location>
</feature>
<dbReference type="InterPro" id="IPR001610">
    <property type="entry name" value="PAC"/>
</dbReference>
<dbReference type="FunFam" id="1.10.287.130:FF:000070">
    <property type="entry name" value="Histidine kinase sensor protein"/>
    <property type="match status" value="1"/>
</dbReference>
<dbReference type="Gene3D" id="3.30.565.10">
    <property type="entry name" value="Histidine kinase-like ATPase, C-terminal domain"/>
    <property type="match status" value="1"/>
</dbReference>
<dbReference type="PROSITE" id="PS50113">
    <property type="entry name" value="PAC"/>
    <property type="match status" value="2"/>
</dbReference>
<dbReference type="GO" id="GO:0000155">
    <property type="term" value="F:phosphorelay sensor kinase activity"/>
    <property type="evidence" value="ECO:0007669"/>
    <property type="project" value="InterPro"/>
</dbReference>
<feature type="domain" description="PAS" evidence="8">
    <location>
        <begin position="161"/>
        <end position="206"/>
    </location>
</feature>
<dbReference type="InterPro" id="IPR035965">
    <property type="entry name" value="PAS-like_dom_sf"/>
</dbReference>
<accession>A0A7D4C964</accession>
<organism evidence="10 11">
    <name type="scientific">Tenuifilum thalassicum</name>
    <dbReference type="NCBI Taxonomy" id="2590900"/>
    <lineage>
        <taxon>Bacteria</taxon>
        <taxon>Pseudomonadati</taxon>
        <taxon>Bacteroidota</taxon>
        <taxon>Bacteroidia</taxon>
        <taxon>Bacteroidales</taxon>
        <taxon>Tenuifilaceae</taxon>
        <taxon>Tenuifilum</taxon>
    </lineage>
</organism>
<dbReference type="SMART" id="SM00086">
    <property type="entry name" value="PAC"/>
    <property type="match status" value="3"/>
</dbReference>
<dbReference type="Proteomes" id="UP000500961">
    <property type="component" value="Chromosome"/>
</dbReference>
<evidence type="ECO:0000256" key="1">
    <source>
        <dbReference type="ARBA" id="ARBA00000085"/>
    </source>
</evidence>
<feature type="domain" description="PAS" evidence="8">
    <location>
        <begin position="700"/>
        <end position="755"/>
    </location>
</feature>
<dbReference type="InterPro" id="IPR036097">
    <property type="entry name" value="HisK_dim/P_sf"/>
</dbReference>
<dbReference type="GO" id="GO:0006355">
    <property type="term" value="P:regulation of DNA-templated transcription"/>
    <property type="evidence" value="ECO:0007669"/>
    <property type="project" value="InterPro"/>
</dbReference>
<keyword evidence="6" id="KW-0175">Coiled coil</keyword>
<feature type="domain" description="Histidine kinase" evidence="7">
    <location>
        <begin position="967"/>
        <end position="1180"/>
    </location>
</feature>
<keyword evidence="3" id="KW-0597">Phosphoprotein</keyword>
<name>A0A7D4C964_9BACT</name>
<feature type="coiled-coil region" evidence="6">
    <location>
        <begin position="7"/>
        <end position="34"/>
    </location>
</feature>
<dbReference type="NCBIfam" id="TIGR00229">
    <property type="entry name" value="sensory_box"/>
    <property type="match status" value="6"/>
</dbReference>
<dbReference type="Pfam" id="PF08448">
    <property type="entry name" value="PAS_4"/>
    <property type="match status" value="2"/>
</dbReference>
<dbReference type="InterPro" id="IPR003594">
    <property type="entry name" value="HATPase_dom"/>
</dbReference>
<proteinExistence type="predicted"/>
<evidence type="ECO:0000256" key="4">
    <source>
        <dbReference type="ARBA" id="ARBA00022679"/>
    </source>
</evidence>
<dbReference type="EC" id="2.7.13.3" evidence="2"/>
<dbReference type="Pfam" id="PF02518">
    <property type="entry name" value="HATPase_c"/>
    <property type="match status" value="1"/>
</dbReference>
<dbReference type="Pfam" id="PF00512">
    <property type="entry name" value="HisKA"/>
    <property type="match status" value="1"/>
</dbReference>
<dbReference type="InterPro" id="IPR052162">
    <property type="entry name" value="Sensor_kinase/Photoreceptor"/>
</dbReference>
<dbReference type="FunFam" id="3.30.565.10:FF:000006">
    <property type="entry name" value="Sensor histidine kinase WalK"/>
    <property type="match status" value="1"/>
</dbReference>
<dbReference type="Pfam" id="PF08447">
    <property type="entry name" value="PAS_3"/>
    <property type="match status" value="1"/>
</dbReference>
<dbReference type="EMBL" id="CP041345">
    <property type="protein sequence ID" value="QKG80062.1"/>
    <property type="molecule type" value="Genomic_DNA"/>
</dbReference>
<dbReference type="Pfam" id="PF13426">
    <property type="entry name" value="PAS_9"/>
    <property type="match status" value="2"/>
</dbReference>
<evidence type="ECO:0000259" key="9">
    <source>
        <dbReference type="PROSITE" id="PS50113"/>
    </source>
</evidence>
<evidence type="ECO:0000313" key="11">
    <source>
        <dbReference type="Proteomes" id="UP000500961"/>
    </source>
</evidence>
<dbReference type="CDD" id="cd00130">
    <property type="entry name" value="PAS"/>
    <property type="match status" value="5"/>
</dbReference>
<feature type="domain" description="PAC" evidence="9">
    <location>
        <begin position="234"/>
        <end position="284"/>
    </location>
</feature>
<dbReference type="PANTHER" id="PTHR43304">
    <property type="entry name" value="PHYTOCHROME-LIKE PROTEIN CPH1"/>
    <property type="match status" value="1"/>
</dbReference>
<dbReference type="SMART" id="SM00091">
    <property type="entry name" value="PAS"/>
    <property type="match status" value="6"/>
</dbReference>
<feature type="domain" description="PAS" evidence="8">
    <location>
        <begin position="285"/>
        <end position="330"/>
    </location>
</feature>
<protein>
    <recommendedName>
        <fullName evidence="2">histidine kinase</fullName>
        <ecNumber evidence="2">2.7.13.3</ecNumber>
    </recommendedName>
</protein>
<keyword evidence="5" id="KW-0418">Kinase</keyword>
<dbReference type="SMART" id="SM00388">
    <property type="entry name" value="HisKA"/>
    <property type="match status" value="1"/>
</dbReference>
<dbReference type="InterPro" id="IPR013656">
    <property type="entry name" value="PAS_4"/>
</dbReference>
<dbReference type="PROSITE" id="PS50109">
    <property type="entry name" value="HIS_KIN"/>
    <property type="match status" value="1"/>
</dbReference>
<dbReference type="AlphaFoldDB" id="A0A7D4C964"/>
<dbReference type="SUPFAM" id="SSF55874">
    <property type="entry name" value="ATPase domain of HSP90 chaperone/DNA topoisomerase II/histidine kinase"/>
    <property type="match status" value="1"/>
</dbReference>
<keyword evidence="11" id="KW-1185">Reference proteome</keyword>
<dbReference type="CDD" id="cd00082">
    <property type="entry name" value="HisKA"/>
    <property type="match status" value="1"/>
</dbReference>
<dbReference type="Pfam" id="PF00989">
    <property type="entry name" value="PAS"/>
    <property type="match status" value="1"/>
</dbReference>
<dbReference type="InterPro" id="IPR000700">
    <property type="entry name" value="PAS-assoc_C"/>
</dbReference>
<comment type="catalytic activity">
    <reaction evidence="1">
        <text>ATP + protein L-histidine = ADP + protein N-phospho-L-histidine.</text>
        <dbReference type="EC" id="2.7.13.3"/>
    </reaction>
</comment>
<dbReference type="InterPro" id="IPR004358">
    <property type="entry name" value="Sig_transdc_His_kin-like_C"/>
</dbReference>
<dbReference type="SUPFAM" id="SSF55785">
    <property type="entry name" value="PYP-like sensor domain (PAS domain)"/>
    <property type="match status" value="7"/>
</dbReference>
<dbReference type="PROSITE" id="PS50112">
    <property type="entry name" value="PAS"/>
    <property type="match status" value="5"/>
</dbReference>
<dbReference type="RefSeq" id="WP_173074441.1">
    <property type="nucleotide sequence ID" value="NZ_CP041345.1"/>
</dbReference>
<dbReference type="Gene3D" id="3.30.450.20">
    <property type="entry name" value="PAS domain"/>
    <property type="match status" value="7"/>
</dbReference>
<feature type="coiled-coil region" evidence="6">
    <location>
        <begin position="405"/>
        <end position="432"/>
    </location>
</feature>
<keyword evidence="4" id="KW-0808">Transferase</keyword>
<dbReference type="InterPro" id="IPR005467">
    <property type="entry name" value="His_kinase_dom"/>
</dbReference>
<dbReference type="InterPro" id="IPR036890">
    <property type="entry name" value="HATPase_C_sf"/>
</dbReference>
<sequence length="1180" mass="136198">MSSSKEYQSLKDKYQALEQEYQKLQDRYNQLLKDKFAEATHDSIFREVVESSPIGLILANQDGIITYSNKIAPQLLGKEYGESLIGQDINSLISTDIRTGEKFDFEQVKEQNLFKTTQKFATPENESIVEIAIRSISPNLKVCFLKNITESYKTESELFQSEEKFRLAFKHSPDAVNINRIDGLYVDINDGFTQLTGYTRDDVIGKLSSEIGIWQIPADREKLVDELKQKGFVRNLESQFLCKDGSIKIGLMSAAIININGIPHILSITRDITEIKAAEYQLKKSESRFRTMIEQSAEGITFTNEAGIVVTWNRCMEEITGISAHEVLGQYIWDVQFRVENKTDKNSEEYIKLKTNLLHALRTGTLSYAKNLMERIFTDSNGNTKIIQGSVFPIKTGKGYILASIARDITEKKKTEEKIRKSEANLKALIDNRDDHIWSLDRNYRYIAFNKAWAEMFKLYYKQELKQGMNALDFLEGSDKEFWIEKCERAFKGEKVKFTRAYKLWDGTHYYQVSLNPIAVENSITGVSIISVDITEQVTSTQRYKTLFEHAPVPLWEEDFSDVKKLLSSLKDEGVDDFETYLEQHPEVVNRCVEMVKILDINDSVLILHEAETKEEILESLNKIFNCDSLKAFKNELLAIANNKTESFFEAKVKTLKGNERYIILHWNVVPGYEETLERVYISTLDITQMKKSEEAIRESENRYRTLFEQSSDAIFLVDLDSKVIDFNPRSVEILGYSANELLGMNLSSIVHPDDLAAKDHARAIKDLSEGKTIYAEYRVRKKDGTYIPIELSVKQIDKNRFLNIARDISERKKVEEEIKSYNRRLVDILENMSDAFVALDRNWCYTYMNEKAAKIFNRDAKEMIGKHIWTEFPEGVGQPFHLNYEKAMNEKVFIKMEEYYPPYDKWFENRINPTDDGIAIFFSDITDRKKAEQEILKLNTELEKRVFERTIELQNANQELEEFAYSISHDLKAPLRSIRGFSEIISNRYRSVLDEEGQKYFNYILESSNHMATLIDDLLKFARLAKKRTSNELVDLNNLLQTVMHDLKVDIDKSQATIKIQQLPIVKGDKTLLVQIFSNLISNAITYTKKGTYPEIQLSSQEKSDSYVIEVMDNGIGIPPEYHEKIFNLFQRLHSQREYPGTGIGLALVKKAVHALGGEITLKSEVDNGTSFYITLPKY</sequence>
<evidence type="ECO:0000256" key="5">
    <source>
        <dbReference type="ARBA" id="ARBA00022777"/>
    </source>
</evidence>
<dbReference type="PRINTS" id="PR00344">
    <property type="entry name" value="BCTRLSENSOR"/>
</dbReference>
<dbReference type="InterPro" id="IPR013767">
    <property type="entry name" value="PAS_fold"/>
</dbReference>
<evidence type="ECO:0000256" key="2">
    <source>
        <dbReference type="ARBA" id="ARBA00012438"/>
    </source>
</evidence>
<evidence type="ECO:0000259" key="8">
    <source>
        <dbReference type="PROSITE" id="PS50112"/>
    </source>
</evidence>
<evidence type="ECO:0000256" key="6">
    <source>
        <dbReference type="SAM" id="Coils"/>
    </source>
</evidence>
<dbReference type="SUPFAM" id="SSF47384">
    <property type="entry name" value="Homodimeric domain of signal transducing histidine kinase"/>
    <property type="match status" value="1"/>
</dbReference>
<dbReference type="SMART" id="SM00387">
    <property type="entry name" value="HATPase_c"/>
    <property type="match status" value="1"/>
</dbReference>
<reference evidence="10 11" key="1">
    <citation type="submission" date="2019-07" db="EMBL/GenBank/DDBJ databases">
        <title>Thalassofilum flectens gen. nov., sp. nov., a novel moderate thermophilic anaerobe from a shallow sea hot spring in Kunashir Island (Russia), representing a new family in the order Bacteroidales, and proposal of Thalassofilacea fam. nov.</title>
        <authorList>
            <person name="Kochetkova T.V."/>
            <person name="Podosokorskaya O.A."/>
            <person name="Novikov A."/>
            <person name="Elcheninov A.G."/>
            <person name="Toshchakov S.V."/>
            <person name="Kublanov I.V."/>
        </authorList>
    </citation>
    <scope>NUCLEOTIDE SEQUENCE [LARGE SCALE GENOMIC DNA]</scope>
    <source>
        <strain evidence="10 11">38-H</strain>
    </source>
</reference>
<dbReference type="InterPro" id="IPR000014">
    <property type="entry name" value="PAS"/>
</dbReference>
<dbReference type="PANTHER" id="PTHR43304:SF1">
    <property type="entry name" value="PAC DOMAIN-CONTAINING PROTEIN"/>
    <property type="match status" value="1"/>
</dbReference>
<dbReference type="Gene3D" id="1.10.287.130">
    <property type="match status" value="1"/>
</dbReference>
<evidence type="ECO:0000259" key="7">
    <source>
        <dbReference type="PROSITE" id="PS50109"/>
    </source>
</evidence>
<gene>
    <name evidence="10" type="ORF">FHG85_07235</name>
</gene>
<feature type="domain" description="PAS" evidence="8">
    <location>
        <begin position="822"/>
        <end position="873"/>
    </location>
</feature>